<gene>
    <name evidence="2" type="ORF">NEDG_02253</name>
</gene>
<comment type="caution">
    <text evidence="2">The sequence shown here is derived from an EMBL/GenBank/DDBJ whole genome shotgun (WGS) entry which is preliminary data.</text>
</comment>
<evidence type="ECO:0000256" key="1">
    <source>
        <dbReference type="SAM" id="SignalP"/>
    </source>
</evidence>
<reference evidence="2 3" key="1">
    <citation type="submission" date="2016-02" db="EMBL/GenBank/DDBJ databases">
        <title>Discovery of a natural microsporidian pathogen with a broad tissue tropism in Caenorhabditis elegans.</title>
        <authorList>
            <person name="Luallen R.J."/>
            <person name="Reinke A.W."/>
            <person name="Tong L."/>
            <person name="Botts M.R."/>
            <person name="Felix M.-A."/>
            <person name="Troemel E.R."/>
        </authorList>
    </citation>
    <scope>NUCLEOTIDE SEQUENCE [LARGE SCALE GENOMIC DNA]</scope>
    <source>
        <strain evidence="2 3">JUm2807</strain>
    </source>
</reference>
<dbReference type="Gene3D" id="3.30.40.10">
    <property type="entry name" value="Zinc/RING finger domain, C3HC4 (zinc finger)"/>
    <property type="match status" value="1"/>
</dbReference>
<protein>
    <recommendedName>
        <fullName evidence="4">RING-type domain-containing protein</fullName>
    </recommendedName>
</protein>
<dbReference type="RefSeq" id="XP_067544665.1">
    <property type="nucleotide sequence ID" value="XM_067689671.1"/>
</dbReference>
<dbReference type="GeneID" id="93648603"/>
<dbReference type="VEuPathDB" id="MicrosporidiaDB:NEDG_02253"/>
<accession>A0A177EE85</accession>
<evidence type="ECO:0000313" key="3">
    <source>
        <dbReference type="Proteomes" id="UP000185944"/>
    </source>
</evidence>
<dbReference type="AlphaFoldDB" id="A0A177EE85"/>
<organism evidence="2 3">
    <name type="scientific">Nematocida displodere</name>
    <dbReference type="NCBI Taxonomy" id="1805483"/>
    <lineage>
        <taxon>Eukaryota</taxon>
        <taxon>Fungi</taxon>
        <taxon>Fungi incertae sedis</taxon>
        <taxon>Microsporidia</taxon>
        <taxon>Nematocida</taxon>
    </lineage>
</organism>
<dbReference type="Proteomes" id="UP000185944">
    <property type="component" value="Unassembled WGS sequence"/>
</dbReference>
<feature type="chain" id="PRO_5008060296" description="RING-type domain-containing protein" evidence="1">
    <location>
        <begin position="48"/>
        <end position="569"/>
    </location>
</feature>
<dbReference type="SUPFAM" id="SSF57850">
    <property type="entry name" value="RING/U-box"/>
    <property type="match status" value="1"/>
</dbReference>
<feature type="signal peptide" evidence="1">
    <location>
        <begin position="1"/>
        <end position="47"/>
    </location>
</feature>
<name>A0A177EE85_9MICR</name>
<sequence length="569" mass="63726">MMKSNPVRSFGKVFGTGLGRRLGRVMGKALRCHVLCLIVLCVIVGCADEVSEPEYIVSPYTKQTIKFFERSRSDWSTDLKTVKVGKKRCLLRKQTESQTIYLDMYTPKNIPKNLVKGIVFSKLTIDSNGPFDPAVLEKILSAFGTINADVLALKKLKVRVSSYSGKHSAIQPLRCVLNVKELTIYATPKTTIGWLQERVDLSWSRIRLLIYCRSDFGNLEVLDGFNAAEITSLTLCDIDNLATLDCKLFREGPLPDVLEISGDNAVVMVLEISEQIIRNMLAKEWVNLKMPVELWDELMEPSEHPKHLTADTLTIWMESPQVQTLPLLGVTRATVTHLNLVTPEQHRFPPMSSLEPTLDWVSKGFEGLETLNVRGLYVSGVREFVKRYTIDITTIPTLTSIKLEHIECLHIPSIIRDDSNILCLSLEAWELFGSGKLADELANSRTNPNQLSPEHQAIAMSKEEMNADDNACHVCLCTANELKAVSPDAEICILDHPKHSICNRCLDGMVNESRISGHINCPVCRQEHMLPLVKNRIERNSQGMLVITMPTPLSALSFPRATQPELPAI</sequence>
<dbReference type="EMBL" id="LTDL01000036">
    <property type="protein sequence ID" value="OAG30264.1"/>
    <property type="molecule type" value="Genomic_DNA"/>
</dbReference>
<dbReference type="InterPro" id="IPR013083">
    <property type="entry name" value="Znf_RING/FYVE/PHD"/>
</dbReference>
<evidence type="ECO:0000313" key="2">
    <source>
        <dbReference type="EMBL" id="OAG30264.1"/>
    </source>
</evidence>
<proteinExistence type="predicted"/>
<keyword evidence="3" id="KW-1185">Reference proteome</keyword>
<keyword evidence="1" id="KW-0732">Signal</keyword>
<evidence type="ECO:0008006" key="4">
    <source>
        <dbReference type="Google" id="ProtNLM"/>
    </source>
</evidence>